<dbReference type="Proteomes" id="UP000248863">
    <property type="component" value="Unassembled WGS sequence"/>
</dbReference>
<evidence type="ECO:0008006" key="4">
    <source>
        <dbReference type="Google" id="ProtNLM"/>
    </source>
</evidence>
<organism evidence="2 3">
    <name type="scientific">Rhodoplanes elegans</name>
    <dbReference type="NCBI Taxonomy" id="29408"/>
    <lineage>
        <taxon>Bacteria</taxon>
        <taxon>Pseudomonadati</taxon>
        <taxon>Pseudomonadota</taxon>
        <taxon>Alphaproteobacteria</taxon>
        <taxon>Hyphomicrobiales</taxon>
        <taxon>Nitrobacteraceae</taxon>
        <taxon>Rhodoplanes</taxon>
    </lineage>
</organism>
<comment type="caution">
    <text evidence="2">The sequence shown here is derived from an EMBL/GenBank/DDBJ whole genome shotgun (WGS) entry which is preliminary data.</text>
</comment>
<accession>A0A327KWC6</accession>
<gene>
    <name evidence="2" type="ORF">CH338_01275</name>
</gene>
<name>A0A327KWC6_9BRAD</name>
<evidence type="ECO:0000313" key="3">
    <source>
        <dbReference type="Proteomes" id="UP000248863"/>
    </source>
</evidence>
<proteinExistence type="predicted"/>
<evidence type="ECO:0000256" key="1">
    <source>
        <dbReference type="SAM" id="MobiDB-lite"/>
    </source>
</evidence>
<protein>
    <recommendedName>
        <fullName evidence="4">ParB/Sulfiredoxin domain-containing protein</fullName>
    </recommendedName>
</protein>
<evidence type="ECO:0000313" key="2">
    <source>
        <dbReference type="EMBL" id="RAI41963.1"/>
    </source>
</evidence>
<sequence>MAPRAPVKTGMGDPDVLSSMKDTGDARKRLRWWCQEANKEPQAHFLTIDPSMACAMMERNQDDEWRNRPSSEKGVRRYVRAMKTGWKLTGETIVFGRSGRLLNGQHRLKACMDSGATFPCLVAFGIDDNAFTFMDSGIKRTAGHIFAIDGVPNAAGASAAARLLYGYDKERDWGGNAPDVDSDPLLAFYHENEGLAESVNVGQRLYHTRLMVISWASFLHYVMTRKSRSEANDFFEKLITGIGLTSKNDPVWKLRNKLETNARSDSASLSLPHIGAFTVQAWNAVRTGSSRDLFRWRGEQAPNQSFPRVV</sequence>
<reference evidence="2 3" key="1">
    <citation type="submission" date="2017-07" db="EMBL/GenBank/DDBJ databases">
        <title>Draft Genome Sequences of Select Purple Nonsulfur Bacteria.</title>
        <authorList>
            <person name="Lasarre B."/>
            <person name="Mckinlay J.B."/>
        </authorList>
    </citation>
    <scope>NUCLEOTIDE SEQUENCE [LARGE SCALE GENOMIC DNA]</scope>
    <source>
        <strain evidence="2 3">DSM 11907</strain>
    </source>
</reference>
<feature type="region of interest" description="Disordered" evidence="1">
    <location>
        <begin position="1"/>
        <end position="21"/>
    </location>
</feature>
<keyword evidence="3" id="KW-1185">Reference proteome</keyword>
<dbReference type="AlphaFoldDB" id="A0A327KWC6"/>
<dbReference type="EMBL" id="NPEU01000006">
    <property type="protein sequence ID" value="RAI41963.1"/>
    <property type="molecule type" value="Genomic_DNA"/>
</dbReference>